<feature type="non-terminal residue" evidence="2">
    <location>
        <position position="112"/>
    </location>
</feature>
<gene>
    <name evidence="2" type="ORF">IPOD504_LOCUS7228</name>
</gene>
<feature type="region of interest" description="Disordered" evidence="1">
    <location>
        <begin position="45"/>
        <end position="84"/>
    </location>
</feature>
<sequence>MNGCFDSFNGSRKTAAPEHNEIYLRIRSFGRVSRFPSYSITTRTKQNCHGHVPNGTPPSVEQTPAGSKTQVAWRRDRSSNNAPPFRYRAAGLGTNRAWDYAAALNVALGAGD</sequence>
<dbReference type="EMBL" id="OW152814">
    <property type="protein sequence ID" value="CAH2050088.1"/>
    <property type="molecule type" value="Genomic_DNA"/>
</dbReference>
<reference evidence="2" key="1">
    <citation type="submission" date="2022-03" db="EMBL/GenBank/DDBJ databases">
        <authorList>
            <person name="Martin H S."/>
        </authorList>
    </citation>
    <scope>NUCLEOTIDE SEQUENCE</scope>
</reference>
<evidence type="ECO:0000313" key="2">
    <source>
        <dbReference type="EMBL" id="CAH2050088.1"/>
    </source>
</evidence>
<proteinExistence type="predicted"/>
<feature type="compositionally biased region" description="Polar residues" evidence="1">
    <location>
        <begin position="57"/>
        <end position="70"/>
    </location>
</feature>
<accession>A0ABN8IB70</accession>
<name>A0ABN8IB70_9NEOP</name>
<organism evidence="2 3">
    <name type="scientific">Iphiclides podalirius</name>
    <name type="common">scarce swallowtail</name>
    <dbReference type="NCBI Taxonomy" id="110791"/>
    <lineage>
        <taxon>Eukaryota</taxon>
        <taxon>Metazoa</taxon>
        <taxon>Ecdysozoa</taxon>
        <taxon>Arthropoda</taxon>
        <taxon>Hexapoda</taxon>
        <taxon>Insecta</taxon>
        <taxon>Pterygota</taxon>
        <taxon>Neoptera</taxon>
        <taxon>Endopterygota</taxon>
        <taxon>Lepidoptera</taxon>
        <taxon>Glossata</taxon>
        <taxon>Ditrysia</taxon>
        <taxon>Papilionoidea</taxon>
        <taxon>Papilionidae</taxon>
        <taxon>Papilioninae</taxon>
        <taxon>Iphiclides</taxon>
    </lineage>
</organism>
<keyword evidence="3" id="KW-1185">Reference proteome</keyword>
<protein>
    <submittedName>
        <fullName evidence="2">Uncharacterized protein</fullName>
    </submittedName>
</protein>
<dbReference type="Proteomes" id="UP000837857">
    <property type="component" value="Chromosome 2"/>
</dbReference>
<evidence type="ECO:0000256" key="1">
    <source>
        <dbReference type="SAM" id="MobiDB-lite"/>
    </source>
</evidence>
<evidence type="ECO:0000313" key="3">
    <source>
        <dbReference type="Proteomes" id="UP000837857"/>
    </source>
</evidence>